<keyword evidence="2" id="KW-1185">Reference proteome</keyword>
<dbReference type="RefSeq" id="WP_014131352.1">
    <property type="nucleotide sequence ID" value="NC_016078.1"/>
</dbReference>
<dbReference type="HOGENOM" id="CLU_2808614_0_0_5"/>
<reference evidence="1 2" key="1">
    <citation type="journal article" date="2012" name="J. Bacteriol.">
        <title>Complete genome sequence of Pelagibacterium halotolerans B2T.</title>
        <authorList>
            <person name="Huo Y.Y."/>
            <person name="Cheng H."/>
            <person name="Han X.F."/>
            <person name="Jiang X.W."/>
            <person name="Sun C."/>
            <person name="Zhang X.Q."/>
            <person name="Zhu X.F."/>
            <person name="Liu Y.F."/>
            <person name="Li P.F."/>
            <person name="Ni P.X."/>
            <person name="Wu M."/>
        </authorList>
    </citation>
    <scope>NUCLEOTIDE SEQUENCE [LARGE SCALE GENOMIC DNA]</scope>
    <source>
        <strain evidence="2">DSM 22347 / JCM 15775 / CGMCC 1.7692 / B2</strain>
    </source>
</reference>
<accession>G4R6P1</accession>
<evidence type="ECO:0000313" key="1">
    <source>
        <dbReference type="EMBL" id="AEQ52203.1"/>
    </source>
</evidence>
<dbReference type="KEGG" id="phl:KKY_2194"/>
<dbReference type="AlphaFoldDB" id="G4R6P1"/>
<organism evidence="1 2">
    <name type="scientific">Pelagibacterium halotolerans (strain DSM 22347 / JCM 15775 / CGMCC 1.7692 / B2)</name>
    <dbReference type="NCBI Taxonomy" id="1082931"/>
    <lineage>
        <taxon>Bacteria</taxon>
        <taxon>Pseudomonadati</taxon>
        <taxon>Pseudomonadota</taxon>
        <taxon>Alphaproteobacteria</taxon>
        <taxon>Hyphomicrobiales</taxon>
        <taxon>Devosiaceae</taxon>
        <taxon>Pelagibacterium</taxon>
    </lineage>
</organism>
<proteinExistence type="predicted"/>
<sequence length="67" mass="7349">MSVFRVAKTAAFLALAASRNPMVRSAIKAAPNLVSEERKRAAYEATKRAARKAGELTARVVPPNRYF</sequence>
<dbReference type="EMBL" id="CP003075">
    <property type="protein sequence ID" value="AEQ52203.1"/>
    <property type="molecule type" value="Genomic_DNA"/>
</dbReference>
<evidence type="ECO:0000313" key="2">
    <source>
        <dbReference type="Proteomes" id="UP000008850"/>
    </source>
</evidence>
<dbReference type="Proteomes" id="UP000008850">
    <property type="component" value="Chromosome"/>
</dbReference>
<name>G4R6P1_PELHB</name>
<gene>
    <name evidence="1" type="ordered locus">KKY_2194</name>
</gene>
<dbReference type="STRING" id="1082931.KKY_2194"/>
<dbReference type="PATRIC" id="fig|1082931.4.peg.2162"/>
<protein>
    <submittedName>
        <fullName evidence="1">Uncharacterized protein</fullName>
    </submittedName>
</protein>